<proteinExistence type="predicted"/>
<name>A0A8J6BD61_ELECQ</name>
<sequence>MSHNLFSDLLLYPGPGTEKVQVQCPQPALQKTSSYVTYTQTLSASLTNSGQQIQRM</sequence>
<evidence type="ECO:0000313" key="1">
    <source>
        <dbReference type="EMBL" id="KAG9460830.1"/>
    </source>
</evidence>
<evidence type="ECO:0000313" key="2">
    <source>
        <dbReference type="Proteomes" id="UP000770717"/>
    </source>
</evidence>
<reference evidence="1" key="1">
    <citation type="thesis" date="2020" institute="ProQuest LLC" country="789 East Eisenhower Parkway, Ann Arbor, MI, USA">
        <title>Comparative Genomics and Chromosome Evolution.</title>
        <authorList>
            <person name="Mudd A.B."/>
        </authorList>
    </citation>
    <scope>NUCLEOTIDE SEQUENCE</scope>
    <source>
        <strain evidence="1">HN-11 Male</strain>
        <tissue evidence="1">Kidney and liver</tissue>
    </source>
</reference>
<dbReference type="EMBL" id="WNTK01037781">
    <property type="protein sequence ID" value="KAG9460830.1"/>
    <property type="molecule type" value="Genomic_DNA"/>
</dbReference>
<protein>
    <submittedName>
        <fullName evidence="1">Uncharacterized protein</fullName>
    </submittedName>
</protein>
<organism evidence="1 2">
    <name type="scientific">Eleutherodactylus coqui</name>
    <name type="common">Puerto Rican coqui</name>
    <dbReference type="NCBI Taxonomy" id="57060"/>
    <lineage>
        <taxon>Eukaryota</taxon>
        <taxon>Metazoa</taxon>
        <taxon>Chordata</taxon>
        <taxon>Craniata</taxon>
        <taxon>Vertebrata</taxon>
        <taxon>Euteleostomi</taxon>
        <taxon>Amphibia</taxon>
        <taxon>Batrachia</taxon>
        <taxon>Anura</taxon>
        <taxon>Neobatrachia</taxon>
        <taxon>Hyloidea</taxon>
        <taxon>Eleutherodactylidae</taxon>
        <taxon>Eleutherodactylinae</taxon>
        <taxon>Eleutherodactylus</taxon>
        <taxon>Eleutherodactylus</taxon>
    </lineage>
</organism>
<dbReference type="AlphaFoldDB" id="A0A8J6BD61"/>
<comment type="caution">
    <text evidence="1">The sequence shown here is derived from an EMBL/GenBank/DDBJ whole genome shotgun (WGS) entry which is preliminary data.</text>
</comment>
<gene>
    <name evidence="1" type="ORF">GDO78_019276</name>
</gene>
<dbReference type="Proteomes" id="UP000770717">
    <property type="component" value="Unassembled WGS sequence"/>
</dbReference>
<keyword evidence="2" id="KW-1185">Reference proteome</keyword>
<accession>A0A8J6BD61</accession>